<dbReference type="SUPFAM" id="SSF56425">
    <property type="entry name" value="Succinate dehydrogenase/fumarate reductase flavoprotein, catalytic domain"/>
    <property type="match status" value="1"/>
</dbReference>
<comment type="cofactor">
    <cofactor evidence="1">
        <name>FAD</name>
        <dbReference type="ChEBI" id="CHEBI:57692"/>
    </cofactor>
</comment>
<dbReference type="GO" id="GO:0016491">
    <property type="term" value="F:oxidoreductase activity"/>
    <property type="evidence" value="ECO:0007669"/>
    <property type="project" value="UniProtKB-KW"/>
</dbReference>
<evidence type="ECO:0000313" key="7">
    <source>
        <dbReference type="Proteomes" id="UP000430564"/>
    </source>
</evidence>
<keyword evidence="4" id="KW-0560">Oxidoreductase</keyword>
<dbReference type="Pfam" id="PF00890">
    <property type="entry name" value="FAD_binding_2"/>
    <property type="match status" value="1"/>
</dbReference>
<evidence type="ECO:0000313" key="6">
    <source>
        <dbReference type="EMBL" id="KAB7655766.1"/>
    </source>
</evidence>
<sequence length="495" mass="52566">MTLANRREFFRTAAAGAVGAAGMLGGVAAAEARSPKSAKYDLIIVGAGCGGLVCAIRAAELGLKPLLLEKMPMPAGNTIYAAGFLLGLNTSFQKAKGTANDTNEAFFNDMMKVSQQKAVPVLTHKVVDNCTRLLEWLHSYCGVNFNTGAKLVWPMLTRAHLVTGEVKPGGGQLAMTLLNKAKSLGVEVRTNTKVVELLSDPKKGNVNGVRVKTKDGLSEVYSKFGVVLATGGYSANQQLVTQYIGSAGAKMPIRGSRIIAGENVVLTAPFLPKVVNVDQYHCGPIYGPTGANPLNIVNNGICVNKEGKRFTDEGQTYVQMSRDVAAKTPDNWAFMVCDQTTHDIPILKNDWESYSRTKAPVYTGNTIEEAAKAAGLDPKVLAKTVEDYNDAVKSGETSKLSPVNTLPKAPLIEKAPFYIVPFQGGMTATFGGPLINTEAQVLDTENHPIDGLFCIGNAAGGLFYDNYVGGAQLTSAGVFGMTVAEHVKAQKEGKL</sequence>
<keyword evidence="3" id="KW-0274">FAD</keyword>
<dbReference type="RefSeq" id="WP_152158869.1">
    <property type="nucleotide sequence ID" value="NZ_WEHX01000081.1"/>
</dbReference>
<dbReference type="AlphaFoldDB" id="A0A6I1EQF5"/>
<dbReference type="EMBL" id="WEHX01000081">
    <property type="protein sequence ID" value="KAB7655766.1"/>
    <property type="molecule type" value="Genomic_DNA"/>
</dbReference>
<feature type="domain" description="FAD-dependent oxidoreductase 2 FAD-binding" evidence="5">
    <location>
        <begin position="41"/>
        <end position="465"/>
    </location>
</feature>
<evidence type="ECO:0000256" key="2">
    <source>
        <dbReference type="ARBA" id="ARBA00022630"/>
    </source>
</evidence>
<dbReference type="PROSITE" id="PS51318">
    <property type="entry name" value="TAT"/>
    <property type="match status" value="1"/>
</dbReference>
<comment type="caution">
    <text evidence="6">The sequence shown here is derived from an EMBL/GenBank/DDBJ whole genome shotgun (WGS) entry which is preliminary data.</text>
</comment>
<dbReference type="PRINTS" id="PR00411">
    <property type="entry name" value="PNDRDTASEI"/>
</dbReference>
<dbReference type="Gene3D" id="3.90.700.10">
    <property type="entry name" value="Succinate dehydrogenase/fumarate reductase flavoprotein, catalytic domain"/>
    <property type="match status" value="1"/>
</dbReference>
<evidence type="ECO:0000256" key="1">
    <source>
        <dbReference type="ARBA" id="ARBA00001974"/>
    </source>
</evidence>
<dbReference type="InterPro" id="IPR006311">
    <property type="entry name" value="TAT_signal"/>
</dbReference>
<name>A0A6I1EQF5_9BURK</name>
<dbReference type="PANTHER" id="PTHR43400">
    <property type="entry name" value="FUMARATE REDUCTASE"/>
    <property type="match status" value="1"/>
</dbReference>
<evidence type="ECO:0000259" key="5">
    <source>
        <dbReference type="Pfam" id="PF00890"/>
    </source>
</evidence>
<evidence type="ECO:0000256" key="3">
    <source>
        <dbReference type="ARBA" id="ARBA00022827"/>
    </source>
</evidence>
<keyword evidence="2" id="KW-0285">Flavoprotein</keyword>
<dbReference type="SUPFAM" id="SSF51905">
    <property type="entry name" value="FAD/NAD(P)-binding domain"/>
    <property type="match status" value="1"/>
</dbReference>
<evidence type="ECO:0000256" key="4">
    <source>
        <dbReference type="ARBA" id="ARBA00023002"/>
    </source>
</evidence>
<gene>
    <name evidence="6" type="ORF">GBM95_09420</name>
</gene>
<dbReference type="InterPro" id="IPR050315">
    <property type="entry name" value="FAD-oxidoreductase_2"/>
</dbReference>
<accession>A0A6I1EQF5</accession>
<dbReference type="Proteomes" id="UP000430564">
    <property type="component" value="Unassembled WGS sequence"/>
</dbReference>
<organism evidence="6 7">
    <name type="scientific">Sutterella seckii</name>
    <dbReference type="NCBI Taxonomy" id="1944635"/>
    <lineage>
        <taxon>Bacteria</taxon>
        <taxon>Pseudomonadati</taxon>
        <taxon>Pseudomonadota</taxon>
        <taxon>Betaproteobacteria</taxon>
        <taxon>Burkholderiales</taxon>
        <taxon>Sutterellaceae</taxon>
        <taxon>Sutterella</taxon>
    </lineage>
</organism>
<proteinExistence type="predicted"/>
<dbReference type="InterPro" id="IPR003953">
    <property type="entry name" value="FAD-dep_OxRdtase_2_FAD-bd"/>
</dbReference>
<dbReference type="PANTHER" id="PTHR43400:SF7">
    <property type="entry name" value="FAD-DEPENDENT OXIDOREDUCTASE 2 FAD BINDING DOMAIN-CONTAINING PROTEIN"/>
    <property type="match status" value="1"/>
</dbReference>
<dbReference type="InterPro" id="IPR036188">
    <property type="entry name" value="FAD/NAD-bd_sf"/>
</dbReference>
<dbReference type="OrthoDB" id="9813348at2"/>
<reference evidence="6 7" key="1">
    <citation type="submission" date="2019-10" db="EMBL/GenBank/DDBJ databases">
        <title>Genome diversity of Sutterella seckii.</title>
        <authorList>
            <person name="Chaplin A.V."/>
            <person name="Sokolova S.R."/>
            <person name="Mosin K.A."/>
            <person name="Ivanova E.L."/>
            <person name="Kochetkova T.O."/>
            <person name="Goltsov A.Y."/>
            <person name="Trofimov D.Y."/>
            <person name="Efimov B.A."/>
        </authorList>
    </citation>
    <scope>NUCLEOTIDE SEQUENCE [LARGE SCALE GENOMIC DNA]</scope>
    <source>
        <strain evidence="6 7">ASD393</strain>
    </source>
</reference>
<dbReference type="Gene3D" id="3.50.50.60">
    <property type="entry name" value="FAD/NAD(P)-binding domain"/>
    <property type="match status" value="1"/>
</dbReference>
<dbReference type="InterPro" id="IPR027477">
    <property type="entry name" value="Succ_DH/fumarate_Rdtase_cat_sf"/>
</dbReference>
<protein>
    <submittedName>
        <fullName evidence="6">FAD-dependent oxidoreductase</fullName>
    </submittedName>
</protein>